<evidence type="ECO:0000313" key="2">
    <source>
        <dbReference type="EMBL" id="CCX30196.1"/>
    </source>
</evidence>
<accession>U4LSB3</accession>
<keyword evidence="3" id="KW-1185">Reference proteome</keyword>
<dbReference type="EMBL" id="HF935428">
    <property type="protein sequence ID" value="CCX30196.1"/>
    <property type="molecule type" value="Genomic_DNA"/>
</dbReference>
<protein>
    <submittedName>
        <fullName evidence="2">Uncharacterized protein</fullName>
    </submittedName>
</protein>
<keyword evidence="1" id="KW-0812">Transmembrane</keyword>
<sequence>MNKQATHPTQRITKVNYPNTQSYILTASSAASGSLDAPIPVPQNIIIIIIIIIRVIGIVTAIAILLVIIPLIDT</sequence>
<gene>
    <name evidence="2" type="ORF">PCON_08298</name>
</gene>
<keyword evidence="1" id="KW-1133">Transmembrane helix</keyword>
<proteinExistence type="predicted"/>
<dbReference type="Proteomes" id="UP000018144">
    <property type="component" value="Unassembled WGS sequence"/>
</dbReference>
<organism evidence="2 3">
    <name type="scientific">Pyronema omphalodes (strain CBS 100304)</name>
    <name type="common">Pyronema confluens</name>
    <dbReference type="NCBI Taxonomy" id="1076935"/>
    <lineage>
        <taxon>Eukaryota</taxon>
        <taxon>Fungi</taxon>
        <taxon>Dikarya</taxon>
        <taxon>Ascomycota</taxon>
        <taxon>Pezizomycotina</taxon>
        <taxon>Pezizomycetes</taxon>
        <taxon>Pezizales</taxon>
        <taxon>Pyronemataceae</taxon>
        <taxon>Pyronema</taxon>
    </lineage>
</organism>
<name>U4LSB3_PYROM</name>
<evidence type="ECO:0000313" key="3">
    <source>
        <dbReference type="Proteomes" id="UP000018144"/>
    </source>
</evidence>
<dbReference type="AlphaFoldDB" id="U4LSB3"/>
<keyword evidence="1" id="KW-0472">Membrane</keyword>
<feature type="transmembrane region" description="Helical" evidence="1">
    <location>
        <begin position="45"/>
        <end position="72"/>
    </location>
</feature>
<evidence type="ECO:0000256" key="1">
    <source>
        <dbReference type="SAM" id="Phobius"/>
    </source>
</evidence>
<reference evidence="2 3" key="1">
    <citation type="journal article" date="2013" name="PLoS Genet.">
        <title>The genome and development-dependent transcriptomes of Pyronema confluens: a window into fungal evolution.</title>
        <authorList>
            <person name="Traeger S."/>
            <person name="Altegoer F."/>
            <person name="Freitag M."/>
            <person name="Gabaldon T."/>
            <person name="Kempken F."/>
            <person name="Kumar A."/>
            <person name="Marcet-Houben M."/>
            <person name="Poggeler S."/>
            <person name="Stajich J.E."/>
            <person name="Nowrousian M."/>
        </authorList>
    </citation>
    <scope>NUCLEOTIDE SEQUENCE [LARGE SCALE GENOMIC DNA]</scope>
    <source>
        <strain evidence="3">CBS 100304</strain>
        <tissue evidence="2">Vegetative mycelium</tissue>
    </source>
</reference>